<dbReference type="EC" id="3.1.-.-" evidence="3"/>
<gene>
    <name evidence="3" type="ORF">ACFSXZ_33170</name>
</gene>
<evidence type="ECO:0000259" key="2">
    <source>
        <dbReference type="Pfam" id="PF13472"/>
    </source>
</evidence>
<keyword evidence="3" id="KW-0378">Hydrolase</keyword>
<name>A0ABW5G1K7_9PSEU</name>
<evidence type="ECO:0000256" key="1">
    <source>
        <dbReference type="SAM" id="Phobius"/>
    </source>
</evidence>
<evidence type="ECO:0000313" key="3">
    <source>
        <dbReference type="EMBL" id="MFD2421193.1"/>
    </source>
</evidence>
<dbReference type="PANTHER" id="PTHR37981:SF1">
    <property type="entry name" value="SGNH HYDROLASE-TYPE ESTERASE DOMAIN-CONTAINING PROTEIN"/>
    <property type="match status" value="1"/>
</dbReference>
<dbReference type="Gene3D" id="3.40.50.1110">
    <property type="entry name" value="SGNH hydrolase"/>
    <property type="match status" value="1"/>
</dbReference>
<dbReference type="GO" id="GO:0016787">
    <property type="term" value="F:hydrolase activity"/>
    <property type="evidence" value="ECO:0007669"/>
    <property type="project" value="UniProtKB-KW"/>
</dbReference>
<reference evidence="4" key="1">
    <citation type="journal article" date="2019" name="Int. J. Syst. Evol. Microbiol.">
        <title>The Global Catalogue of Microorganisms (GCM) 10K type strain sequencing project: providing services to taxonomists for standard genome sequencing and annotation.</title>
        <authorList>
            <consortium name="The Broad Institute Genomics Platform"/>
            <consortium name="The Broad Institute Genome Sequencing Center for Infectious Disease"/>
            <person name="Wu L."/>
            <person name="Ma J."/>
        </authorList>
    </citation>
    <scope>NUCLEOTIDE SEQUENCE [LARGE SCALE GENOMIC DNA]</scope>
    <source>
        <strain evidence="4">CGMCC 4.7645</strain>
    </source>
</reference>
<evidence type="ECO:0000313" key="4">
    <source>
        <dbReference type="Proteomes" id="UP001597417"/>
    </source>
</evidence>
<proteinExistence type="predicted"/>
<sequence length="299" mass="32411">MLFRPRHLDHRGPARGAATRWARLPVLAGVLAIVMAGLPAVQANAVQAVRYVALGDSSAAGPLIPNQIDAVCLRSDHDWPHVLATRLGAELTDVTCSGATIPDLTGRQLGVVPPQFDALRPDTDLVTLAIGANDVKLYETFLACAKPAPAPPGPTCRQRFTTDGVDQFSVRIRDTAPKMATALAEIHRRSPHARVIVTGYLTYWRPGGCYPADPFTPEDANYIQATLDHLMLMLAYETFTHRATYVDIRGPSAWHGLCEPPERRWLEGLVPASPAYPYHPNATGMAHAAAIISHAVDVR</sequence>
<accession>A0ABW5G1K7</accession>
<dbReference type="Proteomes" id="UP001597417">
    <property type="component" value="Unassembled WGS sequence"/>
</dbReference>
<dbReference type="InterPro" id="IPR013830">
    <property type="entry name" value="SGNH_hydro"/>
</dbReference>
<keyword evidence="1" id="KW-0812">Transmembrane</keyword>
<keyword evidence="4" id="KW-1185">Reference proteome</keyword>
<dbReference type="InterPro" id="IPR036514">
    <property type="entry name" value="SGNH_hydro_sf"/>
</dbReference>
<dbReference type="InterPro" id="IPR037460">
    <property type="entry name" value="SEST-like"/>
</dbReference>
<keyword evidence="1" id="KW-0472">Membrane</keyword>
<protein>
    <submittedName>
        <fullName evidence="3">SGNH/GDSL hydrolase family protein</fullName>
        <ecNumber evidence="3">3.1.-.-</ecNumber>
    </submittedName>
</protein>
<organism evidence="3 4">
    <name type="scientific">Amycolatopsis pigmentata</name>
    <dbReference type="NCBI Taxonomy" id="450801"/>
    <lineage>
        <taxon>Bacteria</taxon>
        <taxon>Bacillati</taxon>
        <taxon>Actinomycetota</taxon>
        <taxon>Actinomycetes</taxon>
        <taxon>Pseudonocardiales</taxon>
        <taxon>Pseudonocardiaceae</taxon>
        <taxon>Amycolatopsis</taxon>
    </lineage>
</organism>
<dbReference type="RefSeq" id="WP_378269640.1">
    <property type="nucleotide sequence ID" value="NZ_JBHUKR010000021.1"/>
</dbReference>
<feature type="transmembrane region" description="Helical" evidence="1">
    <location>
        <begin position="21"/>
        <end position="41"/>
    </location>
</feature>
<dbReference type="CDD" id="cd01823">
    <property type="entry name" value="SEST_like"/>
    <property type="match status" value="1"/>
</dbReference>
<comment type="caution">
    <text evidence="3">The sequence shown here is derived from an EMBL/GenBank/DDBJ whole genome shotgun (WGS) entry which is preliminary data.</text>
</comment>
<dbReference type="Pfam" id="PF13472">
    <property type="entry name" value="Lipase_GDSL_2"/>
    <property type="match status" value="1"/>
</dbReference>
<dbReference type="SUPFAM" id="SSF52266">
    <property type="entry name" value="SGNH hydrolase"/>
    <property type="match status" value="1"/>
</dbReference>
<keyword evidence="1" id="KW-1133">Transmembrane helix</keyword>
<dbReference type="EMBL" id="JBHUKR010000021">
    <property type="protein sequence ID" value="MFD2421193.1"/>
    <property type="molecule type" value="Genomic_DNA"/>
</dbReference>
<feature type="domain" description="SGNH hydrolase-type esterase" evidence="2">
    <location>
        <begin position="53"/>
        <end position="286"/>
    </location>
</feature>
<dbReference type="PANTHER" id="PTHR37981">
    <property type="entry name" value="LIPASE 2"/>
    <property type="match status" value="1"/>
</dbReference>